<dbReference type="Gene3D" id="3.40.50.11190">
    <property type="match status" value="1"/>
</dbReference>
<dbReference type="Pfam" id="PF02348">
    <property type="entry name" value="CTP_transf_3"/>
    <property type="match status" value="1"/>
</dbReference>
<dbReference type="SUPFAM" id="SSF53756">
    <property type="entry name" value="UDP-Glycosyltransferase/glycogen phosphorylase"/>
    <property type="match status" value="1"/>
</dbReference>
<dbReference type="PANTHER" id="PTHR21485">
    <property type="entry name" value="HAD SUPERFAMILY MEMBERS CMAS AND KDSC"/>
    <property type="match status" value="1"/>
</dbReference>
<evidence type="ECO:0000313" key="3">
    <source>
        <dbReference type="Proteomes" id="UP000826709"/>
    </source>
</evidence>
<dbReference type="EMBL" id="CP037968">
    <property type="protein sequence ID" value="QYZ79828.1"/>
    <property type="molecule type" value="Genomic_DNA"/>
</dbReference>
<name>A0A8G1EGH3_9EURY</name>
<protein>
    <submittedName>
        <fullName evidence="2">UDP-2,4-diacetamido-2,4, 6-trideoxy-beta-L-altropyranose hydrolase</fullName>
    </submittedName>
</protein>
<keyword evidence="3" id="KW-1185">Reference proteome</keyword>
<dbReference type="KEGG" id="mfk:E2N92_10520"/>
<dbReference type="InterPro" id="IPR029044">
    <property type="entry name" value="Nucleotide-diphossugar_trans"/>
</dbReference>
<dbReference type="GO" id="GO:0016758">
    <property type="term" value="F:hexosyltransferase activity"/>
    <property type="evidence" value="ECO:0007669"/>
    <property type="project" value="InterPro"/>
</dbReference>
<dbReference type="Gene3D" id="3.40.50.2000">
    <property type="entry name" value="Glycogen Phosphorylase B"/>
    <property type="match status" value="1"/>
</dbReference>
<dbReference type="AlphaFoldDB" id="A0A8G1EGH3"/>
<sequence length="562" mass="65059">MLSAKKMKMIAIIPARCGSKGIPRKNIKLLSGKPLIAYVIEAAMTSRYIDNVVVSTDDEAIAEIARIYRAKIIMRPPALAEDHIPLDPVIYHAVTAVERKENIQYDYVLTIQPTSPLLQTITLDKMIEKMVEGDYDTIMSVKAENHLFWIKKDAQFSPLYKERKNRQYLDPIYRETGAVTISIRAVLTENNRIGKNISLFELPDEETVDIDDYQDWETAESLLRRRKIVFRVDGDHDIGLGHIYRALTLATRLVFHHNIYFVMDRSRELGIQKVREYYYPIKLFSDDIEMFETLNEINPDIVINDILDTDPEYVQKLRSNGYFVVNFEDLGEGAEDAHIVINALYENSYPAKNHYYGYRYECLRDEFYIFPQKEPEPEANTLLVTFGGTDPNDLTRRTLQALEQLGLKNIMTRVILGKGYRPKEQLFEYVSGLRKDGFQIDVKENVRLMAKEMSKADIMITSNGRTIYEVASLGTPCISISQNEREARHLFVHNSHGPLYLGIAYTVSVDDIASAILRLIDDYPLRKEMSQKLLQFDLKGNLERVLNLILNNYWEWERHETD</sequence>
<evidence type="ECO:0000259" key="1">
    <source>
        <dbReference type="Pfam" id="PF04101"/>
    </source>
</evidence>
<dbReference type="Pfam" id="PF04101">
    <property type="entry name" value="Glyco_tran_28_C"/>
    <property type="match status" value="1"/>
</dbReference>
<keyword evidence="2" id="KW-0378">Hydrolase</keyword>
<dbReference type="InterPro" id="IPR050793">
    <property type="entry name" value="CMP-NeuNAc_synthase"/>
</dbReference>
<dbReference type="Proteomes" id="UP000826709">
    <property type="component" value="Chromosome"/>
</dbReference>
<reference evidence="2" key="1">
    <citation type="journal article" date="2005" name="Int. J. Syst. Evol. Microbiol.">
        <title>Methanofollis formosanus sp. nov., isolated from a fish pond.</title>
        <authorList>
            <person name="Wu S.Y."/>
            <person name="Chen S.C."/>
            <person name="Lai M.C."/>
        </authorList>
    </citation>
    <scope>NUCLEOTIDE SEQUENCE</scope>
    <source>
        <strain evidence="2">ML15</strain>
    </source>
</reference>
<dbReference type="GO" id="GO:0016787">
    <property type="term" value="F:hydrolase activity"/>
    <property type="evidence" value="ECO:0007669"/>
    <property type="project" value="UniProtKB-KW"/>
</dbReference>
<dbReference type="SUPFAM" id="SSF53448">
    <property type="entry name" value="Nucleotide-diphospho-sugar transferases"/>
    <property type="match status" value="1"/>
</dbReference>
<evidence type="ECO:0000313" key="2">
    <source>
        <dbReference type="EMBL" id="QYZ79828.1"/>
    </source>
</evidence>
<dbReference type="InterPro" id="IPR007235">
    <property type="entry name" value="Glyco_trans_28_C"/>
</dbReference>
<dbReference type="Gene3D" id="3.90.550.10">
    <property type="entry name" value="Spore Coat Polysaccharide Biosynthesis Protein SpsA, Chain A"/>
    <property type="match status" value="1"/>
</dbReference>
<reference evidence="2" key="2">
    <citation type="submission" date="2019-03" db="EMBL/GenBank/DDBJ databases">
        <authorList>
            <person name="Chen S.-C."/>
            <person name="Wu S.-Y."/>
            <person name="Lai M.-C."/>
        </authorList>
    </citation>
    <scope>NUCLEOTIDE SEQUENCE</scope>
    <source>
        <strain evidence="2">ML15</strain>
    </source>
</reference>
<dbReference type="CDD" id="cd02513">
    <property type="entry name" value="CMP-NeuAc_Synthase"/>
    <property type="match status" value="1"/>
</dbReference>
<proteinExistence type="predicted"/>
<accession>A0A8G1EGH3</accession>
<gene>
    <name evidence="2" type="ORF">E2N92_10520</name>
</gene>
<organism evidence="2 3">
    <name type="scientific">Methanofollis formosanus</name>
    <dbReference type="NCBI Taxonomy" id="299308"/>
    <lineage>
        <taxon>Archaea</taxon>
        <taxon>Methanobacteriati</taxon>
        <taxon>Methanobacteriota</taxon>
        <taxon>Stenosarchaea group</taxon>
        <taxon>Methanomicrobia</taxon>
        <taxon>Methanomicrobiales</taxon>
        <taxon>Methanomicrobiaceae</taxon>
        <taxon>Methanofollis</taxon>
    </lineage>
</organism>
<feature type="domain" description="Glycosyl transferase family 28 C-terminal" evidence="1">
    <location>
        <begin position="382"/>
        <end position="493"/>
    </location>
</feature>
<dbReference type="PANTHER" id="PTHR21485:SF6">
    <property type="entry name" value="N-ACYLNEURAMINATE CYTIDYLYLTRANSFERASE-RELATED"/>
    <property type="match status" value="1"/>
</dbReference>
<dbReference type="GO" id="GO:0008781">
    <property type="term" value="F:N-acylneuraminate cytidylyltransferase activity"/>
    <property type="evidence" value="ECO:0007669"/>
    <property type="project" value="TreeGrafter"/>
</dbReference>
<dbReference type="InterPro" id="IPR003329">
    <property type="entry name" value="Cytidylyl_trans"/>
</dbReference>